<evidence type="ECO:0000313" key="3">
    <source>
        <dbReference type="Proteomes" id="UP001205560"/>
    </source>
</evidence>
<dbReference type="Gene3D" id="1.10.3130.20">
    <property type="entry name" value="Phycobilisome linker domain"/>
    <property type="match status" value="1"/>
</dbReference>
<comment type="caution">
    <text evidence="2">The sequence shown here is derived from an EMBL/GenBank/DDBJ whole genome shotgun (WGS) entry which is preliminary data.</text>
</comment>
<dbReference type="EMBL" id="JANUGX010000028">
    <property type="protein sequence ID" value="MCS0591594.1"/>
    <property type="molecule type" value="Genomic_DNA"/>
</dbReference>
<reference evidence="2 3" key="1">
    <citation type="submission" date="2022-08" db="EMBL/GenBank/DDBJ databases">
        <title>Reclassification of Massilia species as members of the genera Telluria, Duganella, Pseudoduganella, Mokoshia gen. nov. and Zemynaea gen. nov. using orthogonal and non-orthogonal genome-based approaches.</title>
        <authorList>
            <person name="Bowman J.P."/>
        </authorList>
    </citation>
    <scope>NUCLEOTIDE SEQUENCE [LARGE SCALE GENOMIC DNA]</scope>
    <source>
        <strain evidence="2 3">LMG 28164</strain>
    </source>
</reference>
<feature type="domain" description="DUF4214" evidence="1">
    <location>
        <begin position="813"/>
        <end position="881"/>
    </location>
</feature>
<keyword evidence="3" id="KW-1185">Reference proteome</keyword>
<sequence>MTTPSTTIYVRPTWGSTTWSYAGTSMPSGAASSAITAVSFDVTTALGQQLTRGQLQYSFDNGKNWNTYAAPVDGQGSYIQAAGTVWRFLDRSTDSSSPNTFGVHYQLANGTVVTSDNTVIVDNAPSSLSGENTTMFSTLQAGAVVDQLSSVDTGSLTGGRWVIDSQSSPGLFSIAYNPATDTSARLVIADAAQLPANGLSAAVTIHYYDRYQVDGNGNPVAGQGVTRTMVYTVEDGFTNDLPGFGNDLKLGAATNAWSANPSLATLSNGGLVAVWQGADTVAGGAGSGLWAQLRDAGGAATGAAFALTPDGDAKIEGEPAVAALSGGRFVVAYSVNDGGATRIAYRVVEANGSAGVEKVLDSGASGNAAMPTVATLADGSFVVGWRSGGTVHVQQAAAADGTLIGTQQVYGVLSSAFSPSIAALKQGGYMVAWGEINDGNVYAATSAAKQAFVVNGDGYAASLATAAPLPHMTTLANGNVVVAWDSYVNAPYGFASSDVFFQVYDSSGHALGAAVQANIEGGSGRYDAAVTALSDGGFVVAWQSQTGDYDGAGIFGRRFGADGSAVDMHEFEINQMRAGDQTSPDLTALANGGFAAAWVDDNHSGGVSVEARVFNVPDAVGGPVQGGSQSSDAGSAVTDPAPVVTAPVVTAPVVTTPVVTSPVVTAPVVTTPVVSTPVASAPSTPVAVTPSAPAVNLVGTAGNNVMAASAGGGTLDGKDGIDTAVFGGQRAGFALSGDGITVSVFDYLNGSTTKLTNVERLQFSDKNVALDVHGNAGEAYRLYQAAFDRTPDKAGLGFWIDSIDKGVSLVDAARGFVNSAEFASLYGANTTDAQYLNAVYQNVLHRAPDAAGYDFWLHSIQVVSRAQVLADFSESAENQAQVIGSIVSGIEYTPWHG</sequence>
<protein>
    <submittedName>
        <fullName evidence="2">DUF4214 domain-containing protein</fullName>
    </submittedName>
</protein>
<dbReference type="RefSeq" id="WP_258847357.1">
    <property type="nucleotide sequence ID" value="NZ_JANUGX010000028.1"/>
</dbReference>
<evidence type="ECO:0000259" key="1">
    <source>
        <dbReference type="Pfam" id="PF13946"/>
    </source>
</evidence>
<dbReference type="InterPro" id="IPR011049">
    <property type="entry name" value="Serralysin-like_metalloprot_C"/>
</dbReference>
<name>A0ABT2ABK5_9BURK</name>
<evidence type="ECO:0000313" key="2">
    <source>
        <dbReference type="EMBL" id="MCS0591594.1"/>
    </source>
</evidence>
<accession>A0ABT2ABK5</accession>
<proteinExistence type="predicted"/>
<dbReference type="SUPFAM" id="SSF51120">
    <property type="entry name" value="beta-Roll"/>
    <property type="match status" value="1"/>
</dbReference>
<dbReference type="Pfam" id="PF13946">
    <property type="entry name" value="DUF4214"/>
    <property type="match status" value="1"/>
</dbReference>
<gene>
    <name evidence="2" type="ORF">NX782_20595</name>
</gene>
<organism evidence="2 3">
    <name type="scientific">Massilia norwichensis</name>
    <dbReference type="NCBI Taxonomy" id="1442366"/>
    <lineage>
        <taxon>Bacteria</taxon>
        <taxon>Pseudomonadati</taxon>
        <taxon>Pseudomonadota</taxon>
        <taxon>Betaproteobacteria</taxon>
        <taxon>Burkholderiales</taxon>
        <taxon>Oxalobacteraceae</taxon>
        <taxon>Telluria group</taxon>
        <taxon>Massilia</taxon>
    </lineage>
</organism>
<dbReference type="InterPro" id="IPR025282">
    <property type="entry name" value="DUF4214"/>
</dbReference>
<dbReference type="InterPro" id="IPR038255">
    <property type="entry name" value="PBS_linker_sf"/>
</dbReference>
<dbReference type="Proteomes" id="UP001205560">
    <property type="component" value="Unassembled WGS sequence"/>
</dbReference>